<reference evidence="4 5" key="1">
    <citation type="submission" date="2014-04" db="EMBL/GenBank/DDBJ databases">
        <authorList>
            <consortium name="DOE Joint Genome Institute"/>
            <person name="Kuo A."/>
            <person name="Martino E."/>
            <person name="Perotto S."/>
            <person name="Kohler A."/>
            <person name="Nagy L.G."/>
            <person name="Floudas D."/>
            <person name="Copeland A."/>
            <person name="Barry K.W."/>
            <person name="Cichocki N."/>
            <person name="Veneault-Fourrey C."/>
            <person name="LaButti K."/>
            <person name="Lindquist E.A."/>
            <person name="Lipzen A."/>
            <person name="Lundell T."/>
            <person name="Morin E."/>
            <person name="Murat C."/>
            <person name="Sun H."/>
            <person name="Tunlid A."/>
            <person name="Henrissat B."/>
            <person name="Grigoriev I.V."/>
            <person name="Hibbett D.S."/>
            <person name="Martin F."/>
            <person name="Nordberg H.P."/>
            <person name="Cantor M.N."/>
            <person name="Hua S.X."/>
        </authorList>
    </citation>
    <scope>NUCLEOTIDE SEQUENCE [LARGE SCALE GENOMIC DNA]</scope>
    <source>
        <strain evidence="4 5">Zn</strain>
    </source>
</reference>
<proteinExistence type="inferred from homology"/>
<dbReference type="InParanoid" id="A0A0C3GQA6"/>
<evidence type="ECO:0000256" key="2">
    <source>
        <dbReference type="ARBA" id="ARBA00023002"/>
    </source>
</evidence>
<dbReference type="Pfam" id="PF08240">
    <property type="entry name" value="ADH_N"/>
    <property type="match status" value="1"/>
</dbReference>
<dbReference type="InterPro" id="IPR047122">
    <property type="entry name" value="Trans-enoyl_RdTase-like"/>
</dbReference>
<evidence type="ECO:0000256" key="1">
    <source>
        <dbReference type="ARBA" id="ARBA00008072"/>
    </source>
</evidence>
<sequence>MKEAIVNPDLTVDVQDDAPIPTPSNTQVLIKIICAGCNPKDWKYPFFSKLSINSGDDMAGIVHSVGTDVLEFKPGDRVAAFHTMQGPGGAFAEYGLAESWTTFHVPDGTSFEEAATIPLAGFTAAIGIHWRLNLPMPWNPATKRNPLIVYGAATAVGSFAIKLATRANIHPIIAIAGASATYVETLIKQSEGDAIIDYRKGSDYMVEGIKNALQAAGVRDVFHAIDTICNHGSYQNISKLLVDGGHITLLNPGNDYSAIRESLERSVTYVGIVNGDINTDSWLQEQAKKGLATNGRDFGLIWSRLFTSGLQDGWLAGHPYEVLPGGLNAISRGLLRLKDGKANAVKYIYRIPDTT</sequence>
<dbReference type="EMBL" id="KN832910">
    <property type="protein sequence ID" value="KIM92671.1"/>
    <property type="molecule type" value="Genomic_DNA"/>
</dbReference>
<reference evidence="5" key="2">
    <citation type="submission" date="2015-01" db="EMBL/GenBank/DDBJ databases">
        <title>Evolutionary Origins and Diversification of the Mycorrhizal Mutualists.</title>
        <authorList>
            <consortium name="DOE Joint Genome Institute"/>
            <consortium name="Mycorrhizal Genomics Consortium"/>
            <person name="Kohler A."/>
            <person name="Kuo A."/>
            <person name="Nagy L.G."/>
            <person name="Floudas D."/>
            <person name="Copeland A."/>
            <person name="Barry K.W."/>
            <person name="Cichocki N."/>
            <person name="Veneault-Fourrey C."/>
            <person name="LaButti K."/>
            <person name="Lindquist E.A."/>
            <person name="Lipzen A."/>
            <person name="Lundell T."/>
            <person name="Morin E."/>
            <person name="Murat C."/>
            <person name="Riley R."/>
            <person name="Ohm R."/>
            <person name="Sun H."/>
            <person name="Tunlid A."/>
            <person name="Henrissat B."/>
            <person name="Grigoriev I.V."/>
            <person name="Hibbett D.S."/>
            <person name="Martin F."/>
        </authorList>
    </citation>
    <scope>NUCLEOTIDE SEQUENCE [LARGE SCALE GENOMIC DNA]</scope>
    <source>
        <strain evidence="5">Zn</strain>
    </source>
</reference>
<accession>A0A0C3GQA6</accession>
<dbReference type="PANTHER" id="PTHR45348">
    <property type="entry name" value="HYPOTHETICAL OXIDOREDUCTASE (EUROFUNG)"/>
    <property type="match status" value="1"/>
</dbReference>
<dbReference type="InterPro" id="IPR020843">
    <property type="entry name" value="ER"/>
</dbReference>
<evidence type="ECO:0000259" key="3">
    <source>
        <dbReference type="SMART" id="SM00829"/>
    </source>
</evidence>
<dbReference type="SMART" id="SM00829">
    <property type="entry name" value="PKS_ER"/>
    <property type="match status" value="1"/>
</dbReference>
<dbReference type="PANTHER" id="PTHR45348:SF5">
    <property type="entry name" value="OXIDOREDUCTASE, PUTATIVE (AFU_ORTHOLOGUE AFUA_8G01420)-RELATED"/>
    <property type="match status" value="1"/>
</dbReference>
<dbReference type="HOGENOM" id="CLU_026673_16_0_1"/>
<comment type="similarity">
    <text evidence="1">Belongs to the zinc-containing alcohol dehydrogenase family.</text>
</comment>
<evidence type="ECO:0000313" key="4">
    <source>
        <dbReference type="EMBL" id="KIM92671.1"/>
    </source>
</evidence>
<dbReference type="STRING" id="913774.A0A0C3GQA6"/>
<dbReference type="CDD" id="cd08249">
    <property type="entry name" value="enoyl_reductase_like"/>
    <property type="match status" value="1"/>
</dbReference>
<organism evidence="4 5">
    <name type="scientific">Oidiodendron maius (strain Zn)</name>
    <dbReference type="NCBI Taxonomy" id="913774"/>
    <lineage>
        <taxon>Eukaryota</taxon>
        <taxon>Fungi</taxon>
        <taxon>Dikarya</taxon>
        <taxon>Ascomycota</taxon>
        <taxon>Pezizomycotina</taxon>
        <taxon>Leotiomycetes</taxon>
        <taxon>Leotiomycetes incertae sedis</taxon>
        <taxon>Myxotrichaceae</taxon>
        <taxon>Oidiodendron</taxon>
    </lineage>
</organism>
<protein>
    <recommendedName>
        <fullName evidence="3">Enoyl reductase (ER) domain-containing protein</fullName>
    </recommendedName>
</protein>
<dbReference type="Gene3D" id="3.40.50.720">
    <property type="entry name" value="NAD(P)-binding Rossmann-like Domain"/>
    <property type="match status" value="1"/>
</dbReference>
<gene>
    <name evidence="4" type="ORF">OIDMADRAFT_107085</name>
</gene>
<evidence type="ECO:0000313" key="5">
    <source>
        <dbReference type="Proteomes" id="UP000054321"/>
    </source>
</evidence>
<dbReference type="AlphaFoldDB" id="A0A0C3GQA6"/>
<dbReference type="InterPro" id="IPR013154">
    <property type="entry name" value="ADH-like_N"/>
</dbReference>
<name>A0A0C3GQA6_OIDMZ</name>
<dbReference type="Proteomes" id="UP000054321">
    <property type="component" value="Unassembled WGS sequence"/>
</dbReference>
<feature type="domain" description="Enoyl reductase (ER)" evidence="3">
    <location>
        <begin position="7"/>
        <end position="335"/>
    </location>
</feature>
<dbReference type="OrthoDB" id="3233595at2759"/>
<keyword evidence="2" id="KW-0560">Oxidoreductase</keyword>
<dbReference type="Gene3D" id="3.90.180.10">
    <property type="entry name" value="Medium-chain alcohol dehydrogenases, catalytic domain"/>
    <property type="match status" value="1"/>
</dbReference>
<dbReference type="InterPro" id="IPR011032">
    <property type="entry name" value="GroES-like_sf"/>
</dbReference>
<dbReference type="GO" id="GO:0016651">
    <property type="term" value="F:oxidoreductase activity, acting on NAD(P)H"/>
    <property type="evidence" value="ECO:0007669"/>
    <property type="project" value="InterPro"/>
</dbReference>
<dbReference type="SUPFAM" id="SSF51735">
    <property type="entry name" value="NAD(P)-binding Rossmann-fold domains"/>
    <property type="match status" value="1"/>
</dbReference>
<keyword evidence="5" id="KW-1185">Reference proteome</keyword>
<dbReference type="SUPFAM" id="SSF50129">
    <property type="entry name" value="GroES-like"/>
    <property type="match status" value="1"/>
</dbReference>
<dbReference type="InterPro" id="IPR036291">
    <property type="entry name" value="NAD(P)-bd_dom_sf"/>
</dbReference>